<evidence type="ECO:0000313" key="1">
    <source>
        <dbReference type="EMBL" id="GAL21536.1"/>
    </source>
</evidence>
<dbReference type="STRING" id="990268.JCM19235_5018"/>
<keyword evidence="2" id="KW-1185">Reference proteome</keyword>
<dbReference type="EMBL" id="BBMR01000008">
    <property type="protein sequence ID" value="GAL21536.1"/>
    <property type="molecule type" value="Genomic_DNA"/>
</dbReference>
<protein>
    <submittedName>
        <fullName evidence="1">Uncharacterized protein</fullName>
    </submittedName>
</protein>
<accession>A0A090S1X4</accession>
<proteinExistence type="predicted"/>
<name>A0A090S1X4_9VIBR</name>
<reference evidence="1 2" key="1">
    <citation type="submission" date="2014-09" db="EMBL/GenBank/DDBJ databases">
        <title>Vibrio maritimus JCM 19235. (C45) whole genome shotgun sequence.</title>
        <authorList>
            <person name="Sawabe T."/>
            <person name="Meirelles P."/>
            <person name="Nakanishi M."/>
            <person name="Sayaka M."/>
            <person name="Hattori M."/>
            <person name="Ohkuma M."/>
        </authorList>
    </citation>
    <scope>NUCLEOTIDE SEQUENCE [LARGE SCALE GENOMIC DNA]</scope>
    <source>
        <strain evidence="2">JCM19235</strain>
    </source>
</reference>
<organism evidence="1 2">
    <name type="scientific">Vibrio maritimus</name>
    <dbReference type="NCBI Taxonomy" id="990268"/>
    <lineage>
        <taxon>Bacteria</taxon>
        <taxon>Pseudomonadati</taxon>
        <taxon>Pseudomonadota</taxon>
        <taxon>Gammaproteobacteria</taxon>
        <taxon>Vibrionales</taxon>
        <taxon>Vibrionaceae</taxon>
        <taxon>Vibrio</taxon>
    </lineage>
</organism>
<comment type="caution">
    <text evidence="1">The sequence shown here is derived from an EMBL/GenBank/DDBJ whole genome shotgun (WGS) entry which is preliminary data.</text>
</comment>
<sequence length="71" mass="8007">MDFKRRYSKPLLATAYGAIVSLALPVFMGIAQASETKLERQRDTYDKAQDLIDKKTSVATTRSALKLRTTR</sequence>
<dbReference type="Proteomes" id="UP000029228">
    <property type="component" value="Unassembled WGS sequence"/>
</dbReference>
<gene>
    <name evidence="1" type="ORF">JCM19235_5018</name>
</gene>
<dbReference type="AlphaFoldDB" id="A0A090S1X4"/>
<evidence type="ECO:0000313" key="2">
    <source>
        <dbReference type="Proteomes" id="UP000029228"/>
    </source>
</evidence>